<dbReference type="PANTHER" id="PTHR43290">
    <property type="entry name" value="MEVALONATE KINASE"/>
    <property type="match status" value="1"/>
</dbReference>
<evidence type="ECO:0000313" key="4">
    <source>
        <dbReference type="RefSeq" id="XP_011642575.1"/>
    </source>
</evidence>
<dbReference type="AlphaFoldDB" id="A0A6I9WSA7"/>
<evidence type="ECO:0000313" key="3">
    <source>
        <dbReference type="Proteomes" id="UP000504615"/>
    </source>
</evidence>
<reference evidence="4 5" key="1">
    <citation type="submission" date="2025-04" db="UniProtKB">
        <authorList>
            <consortium name="RefSeq"/>
        </authorList>
    </citation>
    <scope>IDENTIFICATION</scope>
</reference>
<keyword evidence="3" id="KW-1185">Reference proteome</keyword>
<dbReference type="SUPFAM" id="SSF54211">
    <property type="entry name" value="Ribosomal protein S5 domain 2-like"/>
    <property type="match status" value="1"/>
</dbReference>
<dbReference type="RefSeq" id="XP_025074967.1">
    <property type="nucleotide sequence ID" value="XM_025219182.1"/>
</dbReference>
<dbReference type="Proteomes" id="UP000504615">
    <property type="component" value="Unplaced"/>
</dbReference>
<evidence type="ECO:0000256" key="2">
    <source>
        <dbReference type="ARBA" id="ARBA00022777"/>
    </source>
</evidence>
<keyword evidence="2" id="KW-0418">Kinase</keyword>
<dbReference type="GO" id="GO:0004496">
    <property type="term" value="F:mevalonate kinase activity"/>
    <property type="evidence" value="ECO:0007669"/>
    <property type="project" value="InterPro"/>
</dbReference>
<dbReference type="Gene3D" id="3.30.230.10">
    <property type="match status" value="1"/>
</dbReference>
<sequence>MYEFKVSAPGIVFLYGGPKLEIIEYNKSCLAAGLDIRTKLEFIQGSSPSSGVESNETIRIKFKNLKLYLEIPLEAIYKCFYDQNGVREFSCENLMNTIEEFIKSLNIPDNTYDPTNEVQNSFLKSFLYLLLHMAYEENIKITASVIMKLSTDLPIAKGLGTTTSFIVCLAACFWRWSLLQKGIARNTFDSQDCIKIRRYVWRCEKIVYNFKNMINNFISVYGVMVMYKDEIDKFTLHKIEPIRILIVDSNIKEIKIDQLKEMKNLSQYADPIITRAALDKSFEAIEQIFQEFRKENRKRNDTNLADPLGLKSYHIKTILLTKKI</sequence>
<dbReference type="GO" id="GO:0005524">
    <property type="term" value="F:ATP binding"/>
    <property type="evidence" value="ECO:0007669"/>
    <property type="project" value="InterPro"/>
</dbReference>
<keyword evidence="1" id="KW-0808">Transferase</keyword>
<gene>
    <name evidence="4 5 6" type="primary">LOC105430621</name>
</gene>
<organism evidence="3 4">
    <name type="scientific">Pogonomyrmex barbatus</name>
    <name type="common">red harvester ant</name>
    <dbReference type="NCBI Taxonomy" id="144034"/>
    <lineage>
        <taxon>Eukaryota</taxon>
        <taxon>Metazoa</taxon>
        <taxon>Ecdysozoa</taxon>
        <taxon>Arthropoda</taxon>
        <taxon>Hexapoda</taxon>
        <taxon>Insecta</taxon>
        <taxon>Pterygota</taxon>
        <taxon>Neoptera</taxon>
        <taxon>Endopterygota</taxon>
        <taxon>Hymenoptera</taxon>
        <taxon>Apocrita</taxon>
        <taxon>Aculeata</taxon>
        <taxon>Formicoidea</taxon>
        <taxon>Formicidae</taxon>
        <taxon>Myrmicinae</taxon>
        <taxon>Pogonomyrmex</taxon>
    </lineage>
</organism>
<dbReference type="GO" id="GO:0006695">
    <property type="term" value="P:cholesterol biosynthetic process"/>
    <property type="evidence" value="ECO:0007669"/>
    <property type="project" value="TreeGrafter"/>
</dbReference>
<evidence type="ECO:0000313" key="6">
    <source>
        <dbReference type="RefSeq" id="XP_025074967.1"/>
    </source>
</evidence>
<protein>
    <submittedName>
        <fullName evidence="4 5">Mevalonate kinase-like isoform X2</fullName>
    </submittedName>
</protein>
<dbReference type="PANTHER" id="PTHR43290:SF2">
    <property type="entry name" value="MEVALONATE KINASE"/>
    <property type="match status" value="1"/>
</dbReference>
<dbReference type="GO" id="GO:0019287">
    <property type="term" value="P:isopentenyl diphosphate biosynthetic process, mevalonate pathway"/>
    <property type="evidence" value="ECO:0007669"/>
    <property type="project" value="TreeGrafter"/>
</dbReference>
<dbReference type="InterPro" id="IPR020568">
    <property type="entry name" value="Ribosomal_Su5_D2-typ_SF"/>
</dbReference>
<dbReference type="InterPro" id="IPR014721">
    <property type="entry name" value="Ribsml_uS5_D2-typ_fold_subgr"/>
</dbReference>
<dbReference type="GeneID" id="105430621"/>
<dbReference type="GO" id="GO:0005829">
    <property type="term" value="C:cytosol"/>
    <property type="evidence" value="ECO:0007669"/>
    <property type="project" value="TreeGrafter"/>
</dbReference>
<evidence type="ECO:0000313" key="5">
    <source>
        <dbReference type="RefSeq" id="XP_025074966.1"/>
    </source>
</evidence>
<dbReference type="RefSeq" id="XP_011642575.1">
    <property type="nucleotide sequence ID" value="XM_011644273.2"/>
</dbReference>
<dbReference type="OrthoDB" id="1652964at2759"/>
<evidence type="ECO:0000256" key="1">
    <source>
        <dbReference type="ARBA" id="ARBA00022679"/>
    </source>
</evidence>
<name>A0A6I9WSA7_9HYME</name>
<dbReference type="InterPro" id="IPR006205">
    <property type="entry name" value="Mev_gal_kin"/>
</dbReference>
<dbReference type="RefSeq" id="XP_025074966.1">
    <property type="nucleotide sequence ID" value="XM_025219181.1"/>
</dbReference>
<proteinExistence type="predicted"/>
<accession>A0A6I9WSA7</accession>